<dbReference type="SMART" id="SM00530">
    <property type="entry name" value="HTH_XRE"/>
    <property type="match status" value="1"/>
</dbReference>
<gene>
    <name evidence="3" type="ORF">GRI99_01340</name>
</gene>
<dbReference type="InterPro" id="IPR010982">
    <property type="entry name" value="Lambda_DNA-bd_dom_sf"/>
</dbReference>
<dbReference type="GO" id="GO:0003677">
    <property type="term" value="F:DNA binding"/>
    <property type="evidence" value="ECO:0007669"/>
    <property type="project" value="UniProtKB-KW"/>
</dbReference>
<dbReference type="InterPro" id="IPR001387">
    <property type="entry name" value="Cro/C1-type_HTH"/>
</dbReference>
<dbReference type="GO" id="GO:0005829">
    <property type="term" value="C:cytosol"/>
    <property type="evidence" value="ECO:0007669"/>
    <property type="project" value="TreeGrafter"/>
</dbReference>
<name>A0A844YUV2_9SPHN</name>
<dbReference type="PANTHER" id="PTHR46797:SF1">
    <property type="entry name" value="METHYLPHOSPHONATE SYNTHASE"/>
    <property type="match status" value="1"/>
</dbReference>
<accession>A0A844YUV2</accession>
<comment type="caution">
    <text evidence="3">The sequence shown here is derived from an EMBL/GenBank/DDBJ whole genome shotgun (WGS) entry which is preliminary data.</text>
</comment>
<protein>
    <submittedName>
        <fullName evidence="3">Helix-turn-helix domain-containing protein</fullName>
    </submittedName>
</protein>
<feature type="domain" description="HTH cro/C1-type" evidence="2">
    <location>
        <begin position="11"/>
        <end position="65"/>
    </location>
</feature>
<organism evidence="3 4">
    <name type="scientific">Alteraurantiacibacter buctensis</name>
    <dbReference type="NCBI Taxonomy" id="1503981"/>
    <lineage>
        <taxon>Bacteria</taxon>
        <taxon>Pseudomonadati</taxon>
        <taxon>Pseudomonadota</taxon>
        <taxon>Alphaproteobacteria</taxon>
        <taxon>Sphingomonadales</taxon>
        <taxon>Erythrobacteraceae</taxon>
        <taxon>Alteraurantiacibacter</taxon>
    </lineage>
</organism>
<keyword evidence="4" id="KW-1185">Reference proteome</keyword>
<reference evidence="3 4" key="1">
    <citation type="submission" date="2019-12" db="EMBL/GenBank/DDBJ databases">
        <title>Genomic-based taxomic classification of the family Erythrobacteraceae.</title>
        <authorList>
            <person name="Xu L."/>
        </authorList>
    </citation>
    <scope>NUCLEOTIDE SEQUENCE [LARGE SCALE GENOMIC DNA]</scope>
    <source>
        <strain evidence="3 4">M0322</strain>
    </source>
</reference>
<dbReference type="AlphaFoldDB" id="A0A844YUV2"/>
<dbReference type="SUPFAM" id="SSF47413">
    <property type="entry name" value="lambda repressor-like DNA-binding domains"/>
    <property type="match status" value="1"/>
</dbReference>
<dbReference type="OrthoDB" id="9815697at2"/>
<dbReference type="CDD" id="cd00093">
    <property type="entry name" value="HTH_XRE"/>
    <property type="match status" value="1"/>
</dbReference>
<dbReference type="Proteomes" id="UP000466966">
    <property type="component" value="Unassembled WGS sequence"/>
</dbReference>
<dbReference type="InterPro" id="IPR050807">
    <property type="entry name" value="TransReg_Diox_bact_type"/>
</dbReference>
<dbReference type="PANTHER" id="PTHR46797">
    <property type="entry name" value="HTH-TYPE TRANSCRIPTIONAL REGULATOR"/>
    <property type="match status" value="1"/>
</dbReference>
<sequence>MDVRQRLARNLRRLREAKGWSQEKFAFEANVHRTYVSDIERGARNPTITVVEKLAAPLGVTASDLLAN</sequence>
<evidence type="ECO:0000256" key="1">
    <source>
        <dbReference type="ARBA" id="ARBA00023125"/>
    </source>
</evidence>
<keyword evidence="1" id="KW-0238">DNA-binding</keyword>
<proteinExistence type="predicted"/>
<dbReference type="EMBL" id="WTYV01000001">
    <property type="protein sequence ID" value="MXO70274.1"/>
    <property type="molecule type" value="Genomic_DNA"/>
</dbReference>
<evidence type="ECO:0000313" key="4">
    <source>
        <dbReference type="Proteomes" id="UP000466966"/>
    </source>
</evidence>
<dbReference type="PROSITE" id="PS50943">
    <property type="entry name" value="HTH_CROC1"/>
    <property type="match status" value="1"/>
</dbReference>
<dbReference type="Gene3D" id="1.10.260.40">
    <property type="entry name" value="lambda repressor-like DNA-binding domains"/>
    <property type="match status" value="1"/>
</dbReference>
<evidence type="ECO:0000259" key="2">
    <source>
        <dbReference type="PROSITE" id="PS50943"/>
    </source>
</evidence>
<dbReference type="GO" id="GO:0003700">
    <property type="term" value="F:DNA-binding transcription factor activity"/>
    <property type="evidence" value="ECO:0007669"/>
    <property type="project" value="TreeGrafter"/>
</dbReference>
<evidence type="ECO:0000313" key="3">
    <source>
        <dbReference type="EMBL" id="MXO70274.1"/>
    </source>
</evidence>
<dbReference type="Pfam" id="PF01381">
    <property type="entry name" value="HTH_3"/>
    <property type="match status" value="1"/>
</dbReference>